<dbReference type="GO" id="GO:0033588">
    <property type="term" value="C:elongator holoenzyme complex"/>
    <property type="evidence" value="ECO:0007669"/>
    <property type="project" value="InterPro"/>
</dbReference>
<evidence type="ECO:0000256" key="1">
    <source>
        <dbReference type="ARBA" id="ARBA00005043"/>
    </source>
</evidence>
<gene>
    <name evidence="4" type="ORF">RIF29_31331</name>
</gene>
<sequence>MGCNLAAPRDNGRFSFIDMLMLQCPGEKIRMAYLASVSLSKKSQNLATAGCYEGKPNHVGLAAIFEKIERVISTLYPDNKKFVTVMIDDISLLEVAANGSSNDVLDFLHYCHTLTSEYGFAFVALDHKNIYLNEEWPALILEVEFLADILVNAEPLATGLAKDVHGQAYDGMISKDTDLDVNPVRAKALTNVFAASKDENVRLTPPRLCMYMYQNYDLTSC</sequence>
<dbReference type="EMBL" id="JAYWIO010000006">
    <property type="protein sequence ID" value="KAK7257386.1"/>
    <property type="molecule type" value="Genomic_DNA"/>
</dbReference>
<dbReference type="Pfam" id="PF21018">
    <property type="entry name" value="BipA_C"/>
    <property type="match status" value="1"/>
</dbReference>
<organism evidence="4 5">
    <name type="scientific">Crotalaria pallida</name>
    <name type="common">Smooth rattlebox</name>
    <name type="synonym">Crotalaria striata</name>
    <dbReference type="NCBI Taxonomy" id="3830"/>
    <lineage>
        <taxon>Eukaryota</taxon>
        <taxon>Viridiplantae</taxon>
        <taxon>Streptophyta</taxon>
        <taxon>Embryophyta</taxon>
        <taxon>Tracheophyta</taxon>
        <taxon>Spermatophyta</taxon>
        <taxon>Magnoliopsida</taxon>
        <taxon>eudicotyledons</taxon>
        <taxon>Gunneridae</taxon>
        <taxon>Pentapetalae</taxon>
        <taxon>rosids</taxon>
        <taxon>fabids</taxon>
        <taxon>Fabales</taxon>
        <taxon>Fabaceae</taxon>
        <taxon>Papilionoideae</taxon>
        <taxon>50 kb inversion clade</taxon>
        <taxon>genistoids sensu lato</taxon>
        <taxon>core genistoids</taxon>
        <taxon>Crotalarieae</taxon>
        <taxon>Crotalaria</taxon>
    </lineage>
</organism>
<dbReference type="GO" id="GO:0002098">
    <property type="term" value="P:tRNA wobble uridine modification"/>
    <property type="evidence" value="ECO:0007669"/>
    <property type="project" value="InterPro"/>
</dbReference>
<comment type="similarity">
    <text evidence="2">Belongs to the ELP6 family.</text>
</comment>
<dbReference type="AlphaFoldDB" id="A0AAN9EJH2"/>
<dbReference type="Pfam" id="PF09807">
    <property type="entry name" value="ELP6"/>
    <property type="match status" value="1"/>
</dbReference>
<dbReference type="InterPro" id="IPR018627">
    <property type="entry name" value="ELP6"/>
</dbReference>
<comment type="pathway">
    <text evidence="1">tRNA modification; 5-methoxycarbonylmethyl-2-thiouridine-tRNA biosynthesis.</text>
</comment>
<comment type="caution">
    <text evidence="4">The sequence shown here is derived from an EMBL/GenBank/DDBJ whole genome shotgun (WGS) entry which is preliminary data.</text>
</comment>
<dbReference type="Gene3D" id="3.40.50.300">
    <property type="entry name" value="P-loop containing nucleotide triphosphate hydrolases"/>
    <property type="match status" value="1"/>
</dbReference>
<evidence type="ECO:0000256" key="2">
    <source>
        <dbReference type="ARBA" id="ARBA00008837"/>
    </source>
</evidence>
<keyword evidence="5" id="KW-1185">Reference proteome</keyword>
<dbReference type="InterPro" id="IPR048876">
    <property type="entry name" value="BipA_C"/>
</dbReference>
<dbReference type="Proteomes" id="UP001372338">
    <property type="component" value="Unassembled WGS sequence"/>
</dbReference>
<protein>
    <recommendedName>
        <fullName evidence="3">TypA/BipA C-terminal domain-containing protein</fullName>
    </recommendedName>
</protein>
<dbReference type="PANTHER" id="PTHR16184:SF6">
    <property type="entry name" value="ELONGATOR COMPLEX PROTEIN 6"/>
    <property type="match status" value="1"/>
</dbReference>
<name>A0AAN9EJH2_CROPI</name>
<accession>A0AAN9EJH2</accession>
<proteinExistence type="inferred from homology"/>
<dbReference type="InterPro" id="IPR027417">
    <property type="entry name" value="P-loop_NTPase"/>
</dbReference>
<evidence type="ECO:0000259" key="3">
    <source>
        <dbReference type="Pfam" id="PF21018"/>
    </source>
</evidence>
<reference evidence="4 5" key="1">
    <citation type="submission" date="2024-01" db="EMBL/GenBank/DDBJ databases">
        <title>The genomes of 5 underutilized Papilionoideae crops provide insights into root nodulation and disease resistanc.</title>
        <authorList>
            <person name="Yuan L."/>
        </authorList>
    </citation>
    <scope>NUCLEOTIDE SEQUENCE [LARGE SCALE GENOMIC DNA]</scope>
    <source>
        <strain evidence="4">ZHUSHIDOU_FW_LH</strain>
        <tissue evidence="4">Leaf</tissue>
    </source>
</reference>
<feature type="domain" description="TypA/BipA C-terminal" evidence="3">
    <location>
        <begin position="169"/>
        <end position="207"/>
    </location>
</feature>
<dbReference type="PANTHER" id="PTHR16184">
    <property type="entry name" value="ELONGATOR COMPLEX PROTEIN 6"/>
    <property type="match status" value="1"/>
</dbReference>
<evidence type="ECO:0000313" key="4">
    <source>
        <dbReference type="EMBL" id="KAK7257386.1"/>
    </source>
</evidence>
<evidence type="ECO:0000313" key="5">
    <source>
        <dbReference type="Proteomes" id="UP001372338"/>
    </source>
</evidence>